<dbReference type="FunFam" id="1.25.40.440:FF:000001">
    <property type="entry name" value="Nuclear pore complex subunit"/>
    <property type="match status" value="1"/>
</dbReference>
<feature type="transmembrane region" description="Helical" evidence="5">
    <location>
        <begin position="165"/>
        <end position="184"/>
    </location>
</feature>
<dbReference type="Gene3D" id="1.25.40.450">
    <property type="entry name" value="Nucleoporin, helical domain, N-terminal subdomain"/>
    <property type="match status" value="1"/>
</dbReference>
<dbReference type="InterPro" id="IPR007187">
    <property type="entry name" value="Nucleoporin_Nup133/Nup155_C"/>
</dbReference>
<dbReference type="Proteomes" id="UP001175227">
    <property type="component" value="Unassembled WGS sequence"/>
</dbReference>
<name>A0AA39P616_9AGAR</name>
<evidence type="ECO:0000256" key="2">
    <source>
        <dbReference type="ARBA" id="ARBA00007373"/>
    </source>
</evidence>
<evidence type="ECO:0000259" key="7">
    <source>
        <dbReference type="Pfam" id="PF08801"/>
    </source>
</evidence>
<dbReference type="InterPro" id="IPR004870">
    <property type="entry name" value="Nucleoporin_Nup155"/>
</dbReference>
<dbReference type="Gene3D" id="1.20.120.1880">
    <property type="entry name" value="Nucleoporin, helical C-terminal domain"/>
    <property type="match status" value="1"/>
</dbReference>
<comment type="similarity">
    <text evidence="2">Belongs to the non-repetitive/WGA-negative nucleoporin family.</text>
</comment>
<dbReference type="Gene3D" id="1.25.40.440">
    <property type="entry name" value="Nucleoporin, helical domain, central subdomain"/>
    <property type="match status" value="1"/>
</dbReference>
<dbReference type="InterPro" id="IPR014908">
    <property type="entry name" value="Nucleoporin_Nup133/Nup155_N"/>
</dbReference>
<comment type="caution">
    <text evidence="8">The sequence shown here is derived from an EMBL/GenBank/DDBJ whole genome shotgun (WGS) entry which is preliminary data.</text>
</comment>
<dbReference type="GO" id="GO:0036228">
    <property type="term" value="P:protein localization to nuclear inner membrane"/>
    <property type="evidence" value="ECO:0007669"/>
    <property type="project" value="TreeGrafter"/>
</dbReference>
<feature type="domain" description="Nucleoporin Nup133/Nup155-like C-terminal" evidence="6">
    <location>
        <begin position="654"/>
        <end position="1316"/>
    </location>
</feature>
<dbReference type="Pfam" id="PF03177">
    <property type="entry name" value="Nucleoporin_C"/>
    <property type="match status" value="1"/>
</dbReference>
<keyword evidence="4" id="KW-0539">Nucleus</keyword>
<evidence type="ECO:0000313" key="8">
    <source>
        <dbReference type="EMBL" id="KAK0478231.1"/>
    </source>
</evidence>
<keyword evidence="9" id="KW-1185">Reference proteome</keyword>
<protein>
    <submittedName>
        <fullName evidence="8">Nucleoporin</fullName>
    </submittedName>
</protein>
<organism evidence="8 9">
    <name type="scientific">Armillaria novae-zelandiae</name>
    <dbReference type="NCBI Taxonomy" id="153914"/>
    <lineage>
        <taxon>Eukaryota</taxon>
        <taxon>Fungi</taxon>
        <taxon>Dikarya</taxon>
        <taxon>Basidiomycota</taxon>
        <taxon>Agaricomycotina</taxon>
        <taxon>Agaricomycetes</taxon>
        <taxon>Agaricomycetidae</taxon>
        <taxon>Agaricales</taxon>
        <taxon>Marasmiineae</taxon>
        <taxon>Physalacriaceae</taxon>
        <taxon>Armillaria</taxon>
    </lineage>
</organism>
<evidence type="ECO:0000313" key="9">
    <source>
        <dbReference type="Proteomes" id="UP001175227"/>
    </source>
</evidence>
<dbReference type="GO" id="GO:0017056">
    <property type="term" value="F:structural constituent of nuclear pore"/>
    <property type="evidence" value="ECO:0007669"/>
    <property type="project" value="InterPro"/>
</dbReference>
<keyword evidence="5" id="KW-1133">Transmembrane helix</keyword>
<evidence type="ECO:0000256" key="1">
    <source>
        <dbReference type="ARBA" id="ARBA00004123"/>
    </source>
</evidence>
<dbReference type="PANTHER" id="PTHR10350">
    <property type="entry name" value="NUCLEAR PORE COMPLEX PROTEIN NUP155"/>
    <property type="match status" value="1"/>
</dbReference>
<evidence type="ECO:0000256" key="3">
    <source>
        <dbReference type="ARBA" id="ARBA00022448"/>
    </source>
</evidence>
<dbReference type="GO" id="GO:0006405">
    <property type="term" value="P:RNA export from nucleus"/>
    <property type="evidence" value="ECO:0007669"/>
    <property type="project" value="TreeGrafter"/>
</dbReference>
<comment type="subcellular location">
    <subcellularLocation>
        <location evidence="1">Nucleus</location>
    </subcellularLocation>
</comment>
<evidence type="ECO:0000256" key="5">
    <source>
        <dbReference type="SAM" id="Phobius"/>
    </source>
</evidence>
<dbReference type="SUPFAM" id="SSF69322">
    <property type="entry name" value="Tricorn protease domain 2"/>
    <property type="match status" value="1"/>
</dbReference>
<dbReference type="Gene3D" id="1.20.58.1780">
    <property type="match status" value="1"/>
</dbReference>
<keyword evidence="5" id="KW-0812">Transmembrane</keyword>
<dbReference type="InterPro" id="IPR042537">
    <property type="entry name" value="Nucleoporin_Nup155_C_2"/>
</dbReference>
<dbReference type="InterPro" id="IPR042533">
    <property type="entry name" value="Nucleoporin_Nup155_C_1"/>
</dbReference>
<accession>A0AA39P616</accession>
<reference evidence="8" key="1">
    <citation type="submission" date="2023-06" db="EMBL/GenBank/DDBJ databases">
        <authorList>
            <consortium name="Lawrence Berkeley National Laboratory"/>
            <person name="Ahrendt S."/>
            <person name="Sahu N."/>
            <person name="Indic B."/>
            <person name="Wong-Bajracharya J."/>
            <person name="Merenyi Z."/>
            <person name="Ke H.-M."/>
            <person name="Monk M."/>
            <person name="Kocsube S."/>
            <person name="Drula E."/>
            <person name="Lipzen A."/>
            <person name="Balint B."/>
            <person name="Henrissat B."/>
            <person name="Andreopoulos B."/>
            <person name="Martin F.M."/>
            <person name="Harder C.B."/>
            <person name="Rigling D."/>
            <person name="Ford K.L."/>
            <person name="Foster G.D."/>
            <person name="Pangilinan J."/>
            <person name="Papanicolaou A."/>
            <person name="Barry K."/>
            <person name="LaButti K."/>
            <person name="Viragh M."/>
            <person name="Koriabine M."/>
            <person name="Yan M."/>
            <person name="Riley R."/>
            <person name="Champramary S."/>
            <person name="Plett K.L."/>
            <person name="Tsai I.J."/>
            <person name="Slot J."/>
            <person name="Sipos G."/>
            <person name="Plett J."/>
            <person name="Nagy L.G."/>
            <person name="Grigoriev I.V."/>
        </authorList>
    </citation>
    <scope>NUCLEOTIDE SEQUENCE</scope>
    <source>
        <strain evidence="8">ICMP 16352</strain>
    </source>
</reference>
<dbReference type="Pfam" id="PF08801">
    <property type="entry name" value="Nucleoporin_N"/>
    <property type="match status" value="1"/>
</dbReference>
<dbReference type="GO" id="GO:0000972">
    <property type="term" value="P:transcription-dependent tethering of RNA polymerase II gene DNA at nuclear periphery"/>
    <property type="evidence" value="ECO:0007669"/>
    <property type="project" value="TreeGrafter"/>
</dbReference>
<sequence>MAAAFASSSSSPSLPAGPVDLTVLQSASRVLHEQFATDVQIIPDLGETLSTQAGPAVYSIFDDDFRVPFQKRKLVGIPDALFQHYSSNVSKFLASLPLTFQSDANVNTRMGLMPEIERTWISVENKLLLWDYVEGNEISSFEDQPYVISHVALVKPKKGLFIDEISYLLVICTPMTVVLIGVALTPGVKRKTLQLYATDLTVNTDTQMSSVIGTPDGRIFMAGSHDGSLYELHYQATESWFGKRVQLINHSVGGMQSLIPRFVSSNVEDRIVSLVSDDARRCFYTLTERNAIAVYKPTSDKSVEHVQTISNLYKSIQDKVPGAPSVTPQNFRIIAIHPIDVSESRSGIQLVAITSTGVRLYFAPALAYSYGGYSTNSGVRPLQLFHVRTPPTTISHPDEQESTFRPVAPYGTAPIPSKQQGRVFTFTGLDVSCYDGGLTVAAQETDVDGKDFLLCMSPDLTRIGNLDQIVPNTQSAQRYGGSSAPSGSNRAPLIEYAALLEIPGRTWAMAPVPRNLPKWETGLSAPIVTNELASQVAESPPEIMILTNVGLTFLMKRRSLDYLRAVIEEVQAEGNVQPLIQFRDSFGRNQTCAMLLGLASGNSFVDTTESTSLTVSPPDIAAVAKQAFYDFGERPIWSEMMVYNNESRGKALYSGRREGFALYFARLVRRIWKSKLTRTSAVGVHEPTVPEAVLVTVQKNLYSLKTLLDKNPHLFHSSPGDTAVRPPASEQQAWKAEQSSVLELMSLLTRTIEALSFVLLLTDYRIGDLITRCEADVQNLFKSLTFEDLITTQNGMTVSRALVNVVIDQQIGQQLSVDTISEVLQQRCGSFCSSDDVMLYKAKENIRKAVETKNPTEKDNWLSESLRLYIKGVRILDLQKLREICGDFQQLTYAKGAVDLPLVCASVFDAENIGLEYWAAGMPANDVRKEFYERRLHCYELVLDSLNVFEGSSQAASSLSRDDQDTVRSHAYEYAFASQDEMFHSTLYDWLIDRGLADDLLEIRPTFLESHLRREPATVKKYQLLWQYYVKDGQPLRAAEVLSALAESTNFDLHLTDRLECLTLAAGNAKSHPVSSGGRHETAIAFLTDLEERLDVAQVQLDIYNFLYPHIGDAVEVGNRIKLLDQRLFTISELYQDYAVPFDLADFKLLCIHVSEHRDESIVRPIWTQIFDEIIREFEDEKTQGDKVMGKVVKLGRRFFPSESAFPLRLLTDLLVRFSLERKGVLPYGWAPRVLVQCGVPFIEIWEVLNGMYESHIPPFNSQANVQAISSDIAVLLVDWLEEARRPNSSIGRGEVPVGRVDAAVDQYLKELNVDRKDTKSTYENAKRLLRRNW</sequence>
<proteinExistence type="inferred from homology"/>
<evidence type="ECO:0000259" key="6">
    <source>
        <dbReference type="Pfam" id="PF03177"/>
    </source>
</evidence>
<dbReference type="PANTHER" id="PTHR10350:SF6">
    <property type="entry name" value="NUCLEAR PORE COMPLEX PROTEIN NUP155"/>
    <property type="match status" value="1"/>
</dbReference>
<dbReference type="EMBL" id="JAUEPR010000014">
    <property type="protein sequence ID" value="KAK0478231.1"/>
    <property type="molecule type" value="Genomic_DNA"/>
</dbReference>
<dbReference type="InterPro" id="IPR042538">
    <property type="entry name" value="Nucleoporin_Nup155_C_3"/>
</dbReference>
<gene>
    <name evidence="8" type="ORF">IW261DRAFT_1594094</name>
</gene>
<feature type="domain" description="Nucleoporin Nup133/Nup155-like N-terminal" evidence="7">
    <location>
        <begin position="83"/>
        <end position="398"/>
    </location>
</feature>
<evidence type="ECO:0000256" key="4">
    <source>
        <dbReference type="ARBA" id="ARBA00023242"/>
    </source>
</evidence>
<keyword evidence="5" id="KW-0472">Membrane</keyword>
<keyword evidence="3" id="KW-0813">Transport</keyword>
<dbReference type="GO" id="GO:0044611">
    <property type="term" value="C:nuclear pore inner ring"/>
    <property type="evidence" value="ECO:0007669"/>
    <property type="project" value="TreeGrafter"/>
</dbReference>
<dbReference type="GO" id="GO:0006606">
    <property type="term" value="P:protein import into nucleus"/>
    <property type="evidence" value="ECO:0007669"/>
    <property type="project" value="TreeGrafter"/>
</dbReference>